<keyword evidence="3 6" id="KW-0238">DNA-binding</keyword>
<dbReference type="CDD" id="cd01392">
    <property type="entry name" value="HTH_LacI"/>
    <property type="match status" value="1"/>
</dbReference>
<organism evidence="6 7">
    <name type="scientific">Streptomyces xantholiticus</name>
    <dbReference type="NCBI Taxonomy" id="68285"/>
    <lineage>
        <taxon>Bacteria</taxon>
        <taxon>Bacillati</taxon>
        <taxon>Actinomycetota</taxon>
        <taxon>Actinomycetes</taxon>
        <taxon>Kitasatosporales</taxon>
        <taxon>Streptomycetaceae</taxon>
        <taxon>Streptomyces</taxon>
    </lineage>
</organism>
<evidence type="ECO:0000256" key="3">
    <source>
        <dbReference type="ARBA" id="ARBA00023125"/>
    </source>
</evidence>
<protein>
    <submittedName>
        <fullName evidence="6">LacI family DNA-binding transcriptional regulator</fullName>
    </submittedName>
</protein>
<dbReference type="Pfam" id="PF13377">
    <property type="entry name" value="Peripla_BP_3"/>
    <property type="match status" value="1"/>
</dbReference>
<evidence type="ECO:0000313" key="7">
    <source>
        <dbReference type="Proteomes" id="UP001445472"/>
    </source>
</evidence>
<dbReference type="PANTHER" id="PTHR30146:SF148">
    <property type="entry name" value="HTH-TYPE TRANSCRIPTIONAL REPRESSOR PURR-RELATED"/>
    <property type="match status" value="1"/>
</dbReference>
<evidence type="ECO:0000256" key="4">
    <source>
        <dbReference type="ARBA" id="ARBA00023163"/>
    </source>
</evidence>
<dbReference type="Proteomes" id="UP001445472">
    <property type="component" value="Unassembled WGS sequence"/>
</dbReference>
<dbReference type="SMART" id="SM00354">
    <property type="entry name" value="HTH_LACI"/>
    <property type="match status" value="1"/>
</dbReference>
<dbReference type="PANTHER" id="PTHR30146">
    <property type="entry name" value="LACI-RELATED TRANSCRIPTIONAL REPRESSOR"/>
    <property type="match status" value="1"/>
</dbReference>
<keyword evidence="2" id="KW-0805">Transcription regulation</keyword>
<dbReference type="Gene3D" id="3.40.50.2300">
    <property type="match status" value="2"/>
</dbReference>
<dbReference type="EMBL" id="JBEPBX010000008">
    <property type="protein sequence ID" value="MER6614116.1"/>
    <property type="molecule type" value="Genomic_DNA"/>
</dbReference>
<dbReference type="InterPro" id="IPR028082">
    <property type="entry name" value="Peripla_BP_I"/>
</dbReference>
<dbReference type="PROSITE" id="PS50932">
    <property type="entry name" value="HTH_LACI_2"/>
    <property type="match status" value="1"/>
</dbReference>
<keyword evidence="4" id="KW-0804">Transcription</keyword>
<evidence type="ECO:0000256" key="1">
    <source>
        <dbReference type="ARBA" id="ARBA00022491"/>
    </source>
</evidence>
<dbReference type="SUPFAM" id="SSF47413">
    <property type="entry name" value="lambda repressor-like DNA-binding domains"/>
    <property type="match status" value="1"/>
</dbReference>
<evidence type="ECO:0000313" key="6">
    <source>
        <dbReference type="EMBL" id="MER6614116.1"/>
    </source>
</evidence>
<dbReference type="Pfam" id="PF00356">
    <property type="entry name" value="LacI"/>
    <property type="match status" value="1"/>
</dbReference>
<name>A0ABV1UTS0_9ACTN</name>
<evidence type="ECO:0000259" key="5">
    <source>
        <dbReference type="PROSITE" id="PS50932"/>
    </source>
</evidence>
<dbReference type="InterPro" id="IPR046335">
    <property type="entry name" value="LacI/GalR-like_sensor"/>
</dbReference>
<dbReference type="PROSITE" id="PS00356">
    <property type="entry name" value="HTH_LACI_1"/>
    <property type="match status" value="1"/>
</dbReference>
<comment type="caution">
    <text evidence="6">The sequence shown here is derived from an EMBL/GenBank/DDBJ whole genome shotgun (WGS) entry which is preliminary data.</text>
</comment>
<keyword evidence="1" id="KW-0678">Repressor</keyword>
<dbReference type="RefSeq" id="WP_351976018.1">
    <property type="nucleotide sequence ID" value="NZ_JBEPBX010000008.1"/>
</dbReference>
<accession>A0ABV1UTS0</accession>
<sequence>MVTLKDVADRAGVSVSTVSLVINGREAGRVKPAVGRRVRQAAEELGYAPNLQARSLRTRQTNTIGLISDMVASTPFAGRMLAGAQDAARQAGYLLLLIDTGGHAEMEQSAVQTLAQRNVDALIYASMYHREIELPEIPQGLPLVVLDGRPTGEPPLVDWVVPDERGGARAAVEFLIRAGHTRIGFCTVEEDVPAARERLAAYRETLQEHGLAYDPALVSRGATGDAHSGLRTARELLDRDDRPTALFCYNDRVAMGAYRAARHLGLSVPDDVSLVGFDDQEHVADALEPGLTTVALPHYDMGAWAVRRTLTRIGTEEAAGKHLHMPCRLVTRDSVTVPRRAA</sequence>
<reference evidence="6 7" key="1">
    <citation type="submission" date="2024-06" db="EMBL/GenBank/DDBJ databases">
        <title>The Natural Products Discovery Center: Release of the First 8490 Sequenced Strains for Exploring Actinobacteria Biosynthetic Diversity.</title>
        <authorList>
            <person name="Kalkreuter E."/>
            <person name="Kautsar S.A."/>
            <person name="Yang D."/>
            <person name="Bader C.D."/>
            <person name="Teijaro C.N."/>
            <person name="Fluegel L."/>
            <person name="Davis C.M."/>
            <person name="Simpson J.R."/>
            <person name="Lauterbach L."/>
            <person name="Steele A.D."/>
            <person name="Gui C."/>
            <person name="Meng S."/>
            <person name="Li G."/>
            <person name="Viehrig K."/>
            <person name="Ye F."/>
            <person name="Su P."/>
            <person name="Kiefer A.F."/>
            <person name="Nichols A."/>
            <person name="Cepeda A.J."/>
            <person name="Yan W."/>
            <person name="Fan B."/>
            <person name="Jiang Y."/>
            <person name="Adhikari A."/>
            <person name="Zheng C.-J."/>
            <person name="Schuster L."/>
            <person name="Cowan T.M."/>
            <person name="Smanski M.J."/>
            <person name="Chevrette M.G."/>
            <person name="De Carvalho L.P.S."/>
            <person name="Shen B."/>
        </authorList>
    </citation>
    <scope>NUCLEOTIDE SEQUENCE [LARGE SCALE GENOMIC DNA]</scope>
    <source>
        <strain evidence="6 7">NPDC000837</strain>
    </source>
</reference>
<feature type="domain" description="HTH lacI-type" evidence="5">
    <location>
        <begin position="2"/>
        <end position="58"/>
    </location>
</feature>
<evidence type="ECO:0000256" key="2">
    <source>
        <dbReference type="ARBA" id="ARBA00023015"/>
    </source>
</evidence>
<keyword evidence="7" id="KW-1185">Reference proteome</keyword>
<dbReference type="Gene3D" id="1.10.260.40">
    <property type="entry name" value="lambda repressor-like DNA-binding domains"/>
    <property type="match status" value="1"/>
</dbReference>
<proteinExistence type="predicted"/>
<dbReference type="GO" id="GO:0003677">
    <property type="term" value="F:DNA binding"/>
    <property type="evidence" value="ECO:0007669"/>
    <property type="project" value="UniProtKB-KW"/>
</dbReference>
<dbReference type="SUPFAM" id="SSF53822">
    <property type="entry name" value="Periplasmic binding protein-like I"/>
    <property type="match status" value="1"/>
</dbReference>
<dbReference type="PRINTS" id="PR00036">
    <property type="entry name" value="HTHLACI"/>
</dbReference>
<gene>
    <name evidence="6" type="ORF">ABT276_12190</name>
</gene>
<dbReference type="InterPro" id="IPR000843">
    <property type="entry name" value="HTH_LacI"/>
</dbReference>
<dbReference type="CDD" id="cd06288">
    <property type="entry name" value="PBP1_sucrose_transcription_regulator"/>
    <property type="match status" value="1"/>
</dbReference>
<dbReference type="InterPro" id="IPR010982">
    <property type="entry name" value="Lambda_DNA-bd_dom_sf"/>
</dbReference>